<proteinExistence type="predicted"/>
<organism evidence="2 3">
    <name type="scientific">Ktedonosporobacter rubrisoli</name>
    <dbReference type="NCBI Taxonomy" id="2509675"/>
    <lineage>
        <taxon>Bacteria</taxon>
        <taxon>Bacillati</taxon>
        <taxon>Chloroflexota</taxon>
        <taxon>Ktedonobacteria</taxon>
        <taxon>Ktedonobacterales</taxon>
        <taxon>Ktedonosporobacteraceae</taxon>
        <taxon>Ktedonosporobacter</taxon>
    </lineage>
</organism>
<feature type="transmembrane region" description="Helical" evidence="1">
    <location>
        <begin position="194"/>
        <end position="216"/>
    </location>
</feature>
<dbReference type="OrthoDB" id="152848at2"/>
<dbReference type="RefSeq" id="WP_129886913.1">
    <property type="nucleotide sequence ID" value="NZ_CP035758.1"/>
</dbReference>
<keyword evidence="3" id="KW-1185">Reference proteome</keyword>
<feature type="transmembrane region" description="Helical" evidence="1">
    <location>
        <begin position="137"/>
        <end position="159"/>
    </location>
</feature>
<evidence type="ECO:0000313" key="3">
    <source>
        <dbReference type="Proteomes" id="UP000290365"/>
    </source>
</evidence>
<name>A0A4P6JM04_KTERU</name>
<dbReference type="KEGG" id="kbs:EPA93_09760"/>
<feature type="transmembrane region" description="Helical" evidence="1">
    <location>
        <begin position="165"/>
        <end position="182"/>
    </location>
</feature>
<feature type="transmembrane region" description="Helical" evidence="1">
    <location>
        <begin position="21"/>
        <end position="40"/>
    </location>
</feature>
<feature type="transmembrane region" description="Helical" evidence="1">
    <location>
        <begin position="228"/>
        <end position="248"/>
    </location>
</feature>
<keyword evidence="1" id="KW-0472">Membrane</keyword>
<sequence length="256" mass="28460">MRQLNLLLYAGKYEFLMQIRRPLNWAIPLVLWLCVSWNMWHALTAPWQAISLSSLLGSFLIPQQSTWPVAIGMLIADRLPRDRHYHVQDLFAATPARADIRFLGPYLGSTLAALLPFALCYWLNIGILFLATHVLKVWLSGLEAFASVLLPGILFVNAFSLICPAFIWTPLYRCLLLGYWLWGNMLSTTSTIPTLSGTVLTPIGGTALNAFFGLHYWGNSVSTTGDALLSIALLVGLAMLIIAAFAGVQEQLQLRR</sequence>
<keyword evidence="1" id="KW-1133">Transmembrane helix</keyword>
<evidence type="ECO:0000313" key="2">
    <source>
        <dbReference type="EMBL" id="QBD76279.1"/>
    </source>
</evidence>
<reference evidence="2 3" key="1">
    <citation type="submission" date="2019-01" db="EMBL/GenBank/DDBJ databases">
        <title>Ktedonosporobacter rubrisoli SCAWS-G2.</title>
        <authorList>
            <person name="Huang Y."/>
            <person name="Yan B."/>
        </authorList>
    </citation>
    <scope>NUCLEOTIDE SEQUENCE [LARGE SCALE GENOMIC DNA]</scope>
    <source>
        <strain evidence="2 3">SCAWS-G2</strain>
    </source>
</reference>
<evidence type="ECO:0000256" key="1">
    <source>
        <dbReference type="SAM" id="Phobius"/>
    </source>
</evidence>
<accession>A0A4P6JM04</accession>
<gene>
    <name evidence="2" type="ORF">EPA93_09760</name>
</gene>
<protein>
    <submittedName>
        <fullName evidence="2">Uncharacterized protein</fullName>
    </submittedName>
</protein>
<dbReference type="Proteomes" id="UP000290365">
    <property type="component" value="Chromosome"/>
</dbReference>
<dbReference type="EMBL" id="CP035758">
    <property type="protein sequence ID" value="QBD76279.1"/>
    <property type="molecule type" value="Genomic_DNA"/>
</dbReference>
<keyword evidence="1" id="KW-0812">Transmembrane</keyword>
<feature type="transmembrane region" description="Helical" evidence="1">
    <location>
        <begin position="111"/>
        <end position="130"/>
    </location>
</feature>
<dbReference type="AlphaFoldDB" id="A0A4P6JM04"/>